<dbReference type="GO" id="GO:0020037">
    <property type="term" value="F:heme binding"/>
    <property type="evidence" value="ECO:0007669"/>
    <property type="project" value="InterPro"/>
</dbReference>
<reference evidence="8" key="1">
    <citation type="submission" date="2021-04" db="EMBL/GenBank/DDBJ databases">
        <authorList>
            <person name="Tunstrom K."/>
        </authorList>
    </citation>
    <scope>NUCLEOTIDE SEQUENCE</scope>
</reference>
<dbReference type="GO" id="GO:0005506">
    <property type="term" value="F:iron ion binding"/>
    <property type="evidence" value="ECO:0007669"/>
    <property type="project" value="InterPro"/>
</dbReference>
<dbReference type="Proteomes" id="UP000691718">
    <property type="component" value="Unassembled WGS sequence"/>
</dbReference>
<dbReference type="AlphaFoldDB" id="A0A8S3YA73"/>
<keyword evidence="9" id="KW-1185">Reference proteome</keyword>
<dbReference type="GO" id="GO:0016705">
    <property type="term" value="F:oxidoreductase activity, acting on paired donors, with incorporation or reduction of molecular oxygen"/>
    <property type="evidence" value="ECO:0007669"/>
    <property type="project" value="InterPro"/>
</dbReference>
<sequence>MNMWKKYGKGNFRVQVGTEDWVFLSDADDIGIMLNHPTELGKPLERNTAFLPFFGNSVSTSEGERWRSTRKLLSPSFLYKTLENRIDVINVNTERLFNIFDDYVDKGSIDMYRYLRPFMFDILCDSLMGVNLNLLDNPDHHYLNASAKVIRIITHNYFSYWRNIRPLFVLTSLYREMMDTIKSLRDTSTEIMAKRRKKLQKIIEDTKIINENVHTEVEKIIEEKDDMCLLDKFILSKSIIGDSLPDEFINEEISLICFTGHYTTTMTVSHTLYCLAKYPEVQKRVYEEQMSVFDNDISRKLTHHDLSEMKYLEAVIKESIRVIPTVTKIGRQLKNDVVLKDGRIIPAGSSVIVFLEAMSVNPKVFSEPEEYNPDRFNNNIHQFAFVPFSAGPRGCIGN</sequence>
<evidence type="ECO:0000256" key="3">
    <source>
        <dbReference type="ARBA" id="ARBA00022617"/>
    </source>
</evidence>
<dbReference type="Pfam" id="PF00067">
    <property type="entry name" value="p450"/>
    <property type="match status" value="1"/>
</dbReference>
<comment type="cofactor">
    <cofactor evidence="1">
        <name>heme</name>
        <dbReference type="ChEBI" id="CHEBI:30413"/>
    </cofactor>
</comment>
<dbReference type="PROSITE" id="PS00086">
    <property type="entry name" value="CYTOCHROME_P450"/>
    <property type="match status" value="1"/>
</dbReference>
<keyword evidence="6 7" id="KW-0408">Iron</keyword>
<evidence type="ECO:0000256" key="6">
    <source>
        <dbReference type="ARBA" id="ARBA00023004"/>
    </source>
</evidence>
<comment type="caution">
    <text evidence="8">The sequence shown here is derived from an EMBL/GenBank/DDBJ whole genome shotgun (WGS) entry which is preliminary data.</text>
</comment>
<evidence type="ECO:0000256" key="1">
    <source>
        <dbReference type="ARBA" id="ARBA00001971"/>
    </source>
</evidence>
<evidence type="ECO:0000256" key="7">
    <source>
        <dbReference type="RuleBase" id="RU000461"/>
    </source>
</evidence>
<dbReference type="OrthoDB" id="1470350at2759"/>
<evidence type="ECO:0000256" key="2">
    <source>
        <dbReference type="ARBA" id="ARBA00010617"/>
    </source>
</evidence>
<keyword evidence="4 7" id="KW-0479">Metal-binding</keyword>
<organism evidence="8 9">
    <name type="scientific">Parnassius apollo</name>
    <name type="common">Apollo butterfly</name>
    <name type="synonym">Papilio apollo</name>
    <dbReference type="NCBI Taxonomy" id="110799"/>
    <lineage>
        <taxon>Eukaryota</taxon>
        <taxon>Metazoa</taxon>
        <taxon>Ecdysozoa</taxon>
        <taxon>Arthropoda</taxon>
        <taxon>Hexapoda</taxon>
        <taxon>Insecta</taxon>
        <taxon>Pterygota</taxon>
        <taxon>Neoptera</taxon>
        <taxon>Endopterygota</taxon>
        <taxon>Lepidoptera</taxon>
        <taxon>Glossata</taxon>
        <taxon>Ditrysia</taxon>
        <taxon>Papilionoidea</taxon>
        <taxon>Papilionidae</taxon>
        <taxon>Parnassiinae</taxon>
        <taxon>Parnassini</taxon>
        <taxon>Parnassius</taxon>
        <taxon>Parnassius</taxon>
    </lineage>
</organism>
<dbReference type="GO" id="GO:0004497">
    <property type="term" value="F:monooxygenase activity"/>
    <property type="evidence" value="ECO:0007669"/>
    <property type="project" value="UniProtKB-KW"/>
</dbReference>
<evidence type="ECO:0000313" key="8">
    <source>
        <dbReference type="EMBL" id="CAG5055918.1"/>
    </source>
</evidence>
<evidence type="ECO:0000313" key="9">
    <source>
        <dbReference type="Proteomes" id="UP000691718"/>
    </source>
</evidence>
<keyword evidence="3 7" id="KW-0349">Heme</keyword>
<proteinExistence type="inferred from homology"/>
<dbReference type="InterPro" id="IPR017972">
    <property type="entry name" value="Cyt_P450_CS"/>
</dbReference>
<accession>A0A8S3YA73</accession>
<evidence type="ECO:0000256" key="4">
    <source>
        <dbReference type="ARBA" id="ARBA00022723"/>
    </source>
</evidence>
<protein>
    <submittedName>
        <fullName evidence="8">(apollo) hypothetical protein</fullName>
    </submittedName>
</protein>
<keyword evidence="7" id="KW-0503">Monooxygenase</keyword>
<evidence type="ECO:0000256" key="5">
    <source>
        <dbReference type="ARBA" id="ARBA00023002"/>
    </source>
</evidence>
<dbReference type="EMBL" id="CAJQZP010001593">
    <property type="protein sequence ID" value="CAG5055918.1"/>
    <property type="molecule type" value="Genomic_DNA"/>
</dbReference>
<dbReference type="InterPro" id="IPR050196">
    <property type="entry name" value="Cytochrome_P450_Monoox"/>
</dbReference>
<dbReference type="PANTHER" id="PTHR24291">
    <property type="entry name" value="CYTOCHROME P450 FAMILY 4"/>
    <property type="match status" value="1"/>
</dbReference>
<comment type="similarity">
    <text evidence="2 7">Belongs to the cytochrome P450 family.</text>
</comment>
<dbReference type="InterPro" id="IPR001128">
    <property type="entry name" value="Cyt_P450"/>
</dbReference>
<name>A0A8S3YA73_PARAO</name>
<keyword evidence="5 7" id="KW-0560">Oxidoreductase</keyword>
<dbReference type="PANTHER" id="PTHR24291:SF187">
    <property type="entry name" value="CYTOCHROME P450 4AE1-RELATED"/>
    <property type="match status" value="1"/>
</dbReference>
<gene>
    <name evidence="8" type="ORF">PAPOLLO_LOCUS26563</name>
</gene>